<dbReference type="GO" id="GO:0007265">
    <property type="term" value="P:Ras protein signal transduction"/>
    <property type="evidence" value="ECO:0007669"/>
    <property type="project" value="TreeGrafter"/>
</dbReference>
<evidence type="ECO:0000256" key="2">
    <source>
        <dbReference type="PROSITE-ProRule" id="PRU00168"/>
    </source>
</evidence>
<protein>
    <recommendedName>
        <fullName evidence="4">Ras-GEF domain-containing protein</fullName>
    </recommendedName>
</protein>
<dbReference type="Proteomes" id="UP001168821">
    <property type="component" value="Unassembled WGS sequence"/>
</dbReference>
<dbReference type="GO" id="GO:0005085">
    <property type="term" value="F:guanyl-nucleotide exchange factor activity"/>
    <property type="evidence" value="ECO:0007669"/>
    <property type="project" value="UniProtKB-KW"/>
</dbReference>
<feature type="domain" description="Ras-GEF" evidence="4">
    <location>
        <begin position="277"/>
        <end position="451"/>
    </location>
</feature>
<dbReference type="Gene3D" id="1.10.840.10">
    <property type="entry name" value="Ras guanine-nucleotide exchange factors catalytic domain"/>
    <property type="match status" value="1"/>
</dbReference>
<dbReference type="SMART" id="SM00147">
    <property type="entry name" value="RasGEF"/>
    <property type="match status" value="1"/>
</dbReference>
<dbReference type="Pfam" id="PF00617">
    <property type="entry name" value="RasGEF"/>
    <property type="match status" value="1"/>
</dbReference>
<keyword evidence="3" id="KW-0175">Coiled coil</keyword>
<reference evidence="5" key="1">
    <citation type="journal article" date="2023" name="G3 (Bethesda)">
        <title>Whole genome assemblies of Zophobas morio and Tenebrio molitor.</title>
        <authorList>
            <person name="Kaur S."/>
            <person name="Stinson S.A."/>
            <person name="diCenzo G.C."/>
        </authorList>
    </citation>
    <scope>NUCLEOTIDE SEQUENCE</scope>
    <source>
        <strain evidence="5">QUZm001</strain>
    </source>
</reference>
<organism evidence="5 6">
    <name type="scientific">Zophobas morio</name>
    <dbReference type="NCBI Taxonomy" id="2755281"/>
    <lineage>
        <taxon>Eukaryota</taxon>
        <taxon>Metazoa</taxon>
        <taxon>Ecdysozoa</taxon>
        <taxon>Arthropoda</taxon>
        <taxon>Hexapoda</taxon>
        <taxon>Insecta</taxon>
        <taxon>Pterygota</taxon>
        <taxon>Neoptera</taxon>
        <taxon>Endopterygota</taxon>
        <taxon>Coleoptera</taxon>
        <taxon>Polyphaga</taxon>
        <taxon>Cucujiformia</taxon>
        <taxon>Tenebrionidae</taxon>
        <taxon>Zophobas</taxon>
    </lineage>
</organism>
<dbReference type="SUPFAM" id="SSF48366">
    <property type="entry name" value="Ras GEF"/>
    <property type="match status" value="1"/>
</dbReference>
<evidence type="ECO:0000313" key="6">
    <source>
        <dbReference type="Proteomes" id="UP001168821"/>
    </source>
</evidence>
<proteinExistence type="predicted"/>
<sequence length="451" mass="51485">MLDFARERDAKLTGRSEILALLGLLHLAGITKSVRLNIEQLWAKRNLQTYYVCCGTRFLMRYIRFDGKDRRGKQTNLERENVLLKKRLEDAEQKISKYEEATQKKSVDNYGPFAKLVFASPCQNCVCLRATLEDLQKSNEKAKDECIKLHENNTTLQRDCALLKEENAKLRKHMETFEDEIREQVALEFTHMQETELSSNGHAIKFALPEETLIETKEGNMHGTDVNVNKKITFTPPERCSNNNSKLDPSTTKVCETFKTDNICKENKDILSPSHEEGVGVSKVCSEGPFNMEKNRSSVEEAFTNCAWSKPTKDLHAKNIVNMISSLNEQANIVATEVLSNGTAGGRAKVIEYYIKVAKELLTLQNFNSLKGILSGLQGQPVYRLRKSWSAVSPKKKKLFKELSRLMDTELNYKEYRDVLKSSEPPCIPYLGVYLTDFTFIYHAFDHPSEL</sequence>
<keyword evidence="1 2" id="KW-0344">Guanine-nucleotide releasing factor</keyword>
<comment type="caution">
    <text evidence="5">The sequence shown here is derived from an EMBL/GenBank/DDBJ whole genome shotgun (WGS) entry which is preliminary data.</text>
</comment>
<keyword evidence="6" id="KW-1185">Reference proteome</keyword>
<evidence type="ECO:0000313" key="5">
    <source>
        <dbReference type="EMBL" id="KAJ3632061.1"/>
    </source>
</evidence>
<dbReference type="PANTHER" id="PTHR23113">
    <property type="entry name" value="GUANINE NUCLEOTIDE EXCHANGE FACTOR"/>
    <property type="match status" value="1"/>
</dbReference>
<gene>
    <name evidence="5" type="ORF">Zmor_024832</name>
</gene>
<dbReference type="AlphaFoldDB" id="A0AA38HL39"/>
<name>A0AA38HL39_9CUCU</name>
<evidence type="ECO:0000259" key="4">
    <source>
        <dbReference type="PROSITE" id="PS50009"/>
    </source>
</evidence>
<dbReference type="InterPro" id="IPR001895">
    <property type="entry name" value="RASGEF_cat_dom"/>
</dbReference>
<dbReference type="GO" id="GO:0005886">
    <property type="term" value="C:plasma membrane"/>
    <property type="evidence" value="ECO:0007669"/>
    <property type="project" value="TreeGrafter"/>
</dbReference>
<dbReference type="InterPro" id="IPR008937">
    <property type="entry name" value="Ras-like_GEF"/>
</dbReference>
<feature type="coiled-coil region" evidence="3">
    <location>
        <begin position="74"/>
        <end position="183"/>
    </location>
</feature>
<dbReference type="PROSITE" id="PS50009">
    <property type="entry name" value="RASGEF_CAT"/>
    <property type="match status" value="1"/>
</dbReference>
<accession>A0AA38HL39</accession>
<dbReference type="PANTHER" id="PTHR23113:SF368">
    <property type="entry name" value="CELL DIVISION CONTROL PROTEIN 25"/>
    <property type="match status" value="1"/>
</dbReference>
<evidence type="ECO:0000256" key="1">
    <source>
        <dbReference type="ARBA" id="ARBA00022658"/>
    </source>
</evidence>
<dbReference type="EMBL" id="JALNTZ010000779">
    <property type="protein sequence ID" value="KAJ3632061.1"/>
    <property type="molecule type" value="Genomic_DNA"/>
</dbReference>
<evidence type="ECO:0000256" key="3">
    <source>
        <dbReference type="SAM" id="Coils"/>
    </source>
</evidence>
<dbReference type="InterPro" id="IPR036964">
    <property type="entry name" value="RASGEF_cat_dom_sf"/>
</dbReference>
<dbReference type="InterPro" id="IPR023578">
    <property type="entry name" value="Ras_GEF_dom_sf"/>
</dbReference>